<proteinExistence type="predicted"/>
<keyword evidence="3" id="KW-1185">Reference proteome</keyword>
<reference evidence="2 4" key="2">
    <citation type="submission" date="2018-06" db="EMBL/GenBank/DDBJ databases">
        <authorList>
            <consortium name="Pathogen Informatics"/>
            <person name="Doyle S."/>
        </authorList>
    </citation>
    <scope>NUCLEOTIDE SEQUENCE [LARGE SCALE GENOMIC DNA]</scope>
    <source>
        <strain evidence="2 4">NCTC12438</strain>
    </source>
</reference>
<name>A0A378IKR1_9GAMM</name>
<dbReference type="EMBL" id="LNXX01000043">
    <property type="protein sequence ID" value="KTC83101.1"/>
    <property type="molecule type" value="Genomic_DNA"/>
</dbReference>
<evidence type="ECO:0000313" key="4">
    <source>
        <dbReference type="Proteomes" id="UP000255316"/>
    </source>
</evidence>
<sequence>MEDDVFDMIEFLYDCISIPSDGFYHSYNNCGYHEYKNFDKITTRQEYQLRINELLKQYSDGYELSKNGCILILVEGEFNPLLKAAVPACVRAHDEAIRSRPNNSKCCRCNDGQSHSFQKWASFCCFLGISS</sequence>
<dbReference type="Proteomes" id="UP000255316">
    <property type="component" value="Unassembled WGS sequence"/>
</dbReference>
<evidence type="ECO:0000313" key="1">
    <source>
        <dbReference type="EMBL" id="KTC83101.1"/>
    </source>
</evidence>
<protein>
    <submittedName>
        <fullName evidence="2">Uncharacterized protein</fullName>
    </submittedName>
</protein>
<dbReference type="EMBL" id="UGNX01000001">
    <property type="protein sequence ID" value="STX35857.1"/>
    <property type="molecule type" value="Genomic_DNA"/>
</dbReference>
<evidence type="ECO:0000313" key="3">
    <source>
        <dbReference type="Proteomes" id="UP000054854"/>
    </source>
</evidence>
<dbReference type="Proteomes" id="UP000054854">
    <property type="component" value="Unassembled WGS sequence"/>
</dbReference>
<reference evidence="1 3" key="1">
    <citation type="submission" date="2015-11" db="EMBL/GenBank/DDBJ databases">
        <title>Genomic analysis of 38 Legionella species identifies large and diverse effector repertoires.</title>
        <authorList>
            <person name="Burstein D."/>
            <person name="Amaro F."/>
            <person name="Zusman T."/>
            <person name="Lifshitz Z."/>
            <person name="Cohen O."/>
            <person name="Gilbert J.A."/>
            <person name="Pupko T."/>
            <person name="Shuman H.A."/>
            <person name="Segal G."/>
        </authorList>
    </citation>
    <scope>NUCLEOTIDE SEQUENCE [LARGE SCALE GENOMIC DNA]</scope>
    <source>
        <strain evidence="1 3">CDC#72-OH-14</strain>
    </source>
</reference>
<accession>A0A378IKR1</accession>
<gene>
    <name evidence="1" type="ORF">Lcin_2473</name>
    <name evidence="2" type="ORF">NCTC12438_02485</name>
</gene>
<evidence type="ECO:0000313" key="2">
    <source>
        <dbReference type="EMBL" id="STX35857.1"/>
    </source>
</evidence>
<dbReference type="AlphaFoldDB" id="A0A378IKR1"/>
<organism evidence="2 4">
    <name type="scientific">Legionella cincinnatiensis</name>
    <dbReference type="NCBI Taxonomy" id="28085"/>
    <lineage>
        <taxon>Bacteria</taxon>
        <taxon>Pseudomonadati</taxon>
        <taxon>Pseudomonadota</taxon>
        <taxon>Gammaproteobacteria</taxon>
        <taxon>Legionellales</taxon>
        <taxon>Legionellaceae</taxon>
        <taxon>Legionella</taxon>
    </lineage>
</organism>